<sequence>MGGRRISVIVPAYNIAPYLGRCLDSLLAQTHVDLEIIVVDDGSKDGTGAILEAYAEREGRIIPVHQKNGGVTSARFAGLKLATGEYIGFADGDDYVEPDMFELLFRQAETHRADISHCGYQMVFPNGRVDWYYNTGRTVEQDRETGLYDLICGKFVEPGLWNKLYRAELLQSLLTRPTLDRDIRINEDLLMNFILFSDADRSIYTDQCKYHYMIRRGSAATSRPQGYKFSDPQRVMERLYQDTMGNDRLHGAALERYVRVLTGNCTQDQFPEIASSARKKLYAVRRELDKLPAKLRCMALGALYARPLYRMVRKAYDTATGAAHKYDVE</sequence>
<dbReference type="PANTHER" id="PTHR22916">
    <property type="entry name" value="GLYCOSYLTRANSFERASE"/>
    <property type="match status" value="1"/>
</dbReference>
<dbReference type="InterPro" id="IPR001173">
    <property type="entry name" value="Glyco_trans_2-like"/>
</dbReference>
<dbReference type="eggNOG" id="COG1216">
    <property type="taxonomic scope" value="Bacteria"/>
</dbReference>
<evidence type="ECO:0000256" key="2">
    <source>
        <dbReference type="ARBA" id="ARBA00022679"/>
    </source>
</evidence>
<gene>
    <name evidence="4" type="ORF">IB211_02995c</name>
</gene>
<dbReference type="SUPFAM" id="SSF53448">
    <property type="entry name" value="Nucleotide-diphospho-sugar transferases"/>
    <property type="match status" value="1"/>
</dbReference>
<dbReference type="EMBL" id="CP011307">
    <property type="protein sequence ID" value="ALP95386.1"/>
    <property type="molecule type" value="Genomic_DNA"/>
</dbReference>
<dbReference type="AlphaFoldDB" id="A0A0S2W7P8"/>
<organism evidence="4 5">
    <name type="scientific">Intestinimonas butyriciproducens</name>
    <dbReference type="NCBI Taxonomy" id="1297617"/>
    <lineage>
        <taxon>Bacteria</taxon>
        <taxon>Bacillati</taxon>
        <taxon>Bacillota</taxon>
        <taxon>Clostridia</taxon>
        <taxon>Eubacteriales</taxon>
        <taxon>Intestinimonas</taxon>
    </lineage>
</organism>
<dbReference type="STRING" id="1297617.IB211_02995c"/>
<dbReference type="Proteomes" id="UP000064844">
    <property type="component" value="Chromosome"/>
</dbReference>
<dbReference type="CDD" id="cd00761">
    <property type="entry name" value="Glyco_tranf_GTA_type"/>
    <property type="match status" value="1"/>
</dbReference>
<evidence type="ECO:0000259" key="3">
    <source>
        <dbReference type="Pfam" id="PF00535"/>
    </source>
</evidence>
<keyword evidence="2 4" id="KW-0808">Transferase</keyword>
<dbReference type="Gene3D" id="3.90.550.10">
    <property type="entry name" value="Spore Coat Polysaccharide Biosynthesis Protein SpsA, Chain A"/>
    <property type="match status" value="1"/>
</dbReference>
<reference evidence="5" key="2">
    <citation type="submission" date="2015-04" db="EMBL/GenBank/DDBJ databases">
        <title>A butyrogenic pathway from the amino acid lysine in a human gut commensal.</title>
        <authorList>
            <person name="de Vos W.M."/>
            <person name="Bui N.T.P."/>
            <person name="Plugge C.M."/>
            <person name="Ritari J."/>
        </authorList>
    </citation>
    <scope>NUCLEOTIDE SEQUENCE [LARGE SCALE GENOMIC DNA]</scope>
    <source>
        <strain evidence="5">AF211</strain>
    </source>
</reference>
<dbReference type="RefSeq" id="WP_033116986.1">
    <property type="nucleotide sequence ID" value="NZ_CAMREZ010000018.1"/>
</dbReference>
<dbReference type="GO" id="GO:0016757">
    <property type="term" value="F:glycosyltransferase activity"/>
    <property type="evidence" value="ECO:0007669"/>
    <property type="project" value="UniProtKB-KW"/>
</dbReference>
<dbReference type="KEGG" id="ibu:IB211_02995c"/>
<keyword evidence="1" id="KW-0328">Glycosyltransferase</keyword>
<dbReference type="Pfam" id="PF00535">
    <property type="entry name" value="Glycos_transf_2"/>
    <property type="match status" value="1"/>
</dbReference>
<dbReference type="PANTHER" id="PTHR22916:SF51">
    <property type="entry name" value="GLYCOSYLTRANSFERASE EPSH-RELATED"/>
    <property type="match status" value="1"/>
</dbReference>
<feature type="domain" description="Glycosyltransferase 2-like" evidence="3">
    <location>
        <begin position="7"/>
        <end position="169"/>
    </location>
</feature>
<protein>
    <submittedName>
        <fullName evidence="4">Glycosyl transferase, family 2</fullName>
    </submittedName>
</protein>
<dbReference type="InterPro" id="IPR029044">
    <property type="entry name" value="Nucleotide-diphossugar_trans"/>
</dbReference>
<proteinExistence type="predicted"/>
<reference evidence="4 5" key="1">
    <citation type="journal article" date="2015" name="Nat. Commun.">
        <title>Production of butyrate from lysine and the Amadori product fructoselysine by a human gut commensal.</title>
        <authorList>
            <person name="Bui T.P."/>
            <person name="Ritari J."/>
            <person name="Boeren S."/>
            <person name="de Waard P."/>
            <person name="Plugge C.M."/>
            <person name="de Vos W.M."/>
        </authorList>
    </citation>
    <scope>NUCLEOTIDE SEQUENCE [LARGE SCALE GENOMIC DNA]</scope>
    <source>
        <strain evidence="4 5">AF211</strain>
    </source>
</reference>
<evidence type="ECO:0000256" key="1">
    <source>
        <dbReference type="ARBA" id="ARBA00022676"/>
    </source>
</evidence>
<name>A0A0S2W7P8_9FIRM</name>
<evidence type="ECO:0000313" key="5">
    <source>
        <dbReference type="Proteomes" id="UP000064844"/>
    </source>
</evidence>
<accession>A0A0S2W7P8</accession>
<evidence type="ECO:0000313" key="4">
    <source>
        <dbReference type="EMBL" id="ALP95386.1"/>
    </source>
</evidence>
<keyword evidence="5" id="KW-1185">Reference proteome</keyword>